<sequence>MDFEKRRKRKLVLNIPTPSTTSFLPSQFSFCCSLRWWTLLFFSFFAFLFLLDGPPIRSQYAFRPPLLVSLQASTNSGSEFFQLKVQDRVVFPDHVLLLFSKRSSSFINGGLDCFYHKTGEQIRRQFVVLPALSVVVDYDGSRSIARCPLPPANYSTMVNLQRHGSSEEDGILEVKNRLVSSWETVVYEAVLDGETAVVFVKGLNLRPARASDPSQFICQFNWGNSELNDRYAVKTRAVTAGQEVIRCSLPFNLRNSPAKANGVRVSIGVISHPHSRASLGGGNHHLLPSVAKIPHLKSEDKINEKYELCVCTMVWNQASAIREWIMYHAWLGVERWFIYDNNSDDEIKEVIEELNQANYNVSRQIWPWIKTQEAGFSHCALQAKKECKWVSFMDVDEFFYFPRPSARHPSELGFPGHHSLRNLVANFSSSTSIGEIRTACHSFGPSGLTSPPKQGVTVGYTCRLQSPERHKSIVRPDVLHDSLVNVVHHFHLKTGYSYLNLQQSTAMINHYKYQVWESFRAKFFRRVATYVADWQENQNEGSKDRAPGLGTEAIEPPNWPQQFCEVWDTGLRDFVMANLADPGSGLLPWERSPL</sequence>
<accession>A0A200QV22</accession>
<evidence type="ECO:0000256" key="1">
    <source>
        <dbReference type="ARBA" id="ARBA00004167"/>
    </source>
</evidence>
<evidence type="ECO:0000256" key="6">
    <source>
        <dbReference type="ARBA" id="ARBA00022989"/>
    </source>
</evidence>
<comment type="subcellular location">
    <subcellularLocation>
        <location evidence="1">Membrane</location>
        <topology evidence="1">Single-pass membrane protein</topology>
    </subcellularLocation>
</comment>
<dbReference type="InParanoid" id="A0A200QV22"/>
<dbReference type="STRING" id="56857.A0A200QV22"/>
<dbReference type="EC" id="2.4.1.-" evidence="8"/>
<dbReference type="GO" id="GO:0016020">
    <property type="term" value="C:membrane"/>
    <property type="evidence" value="ECO:0007669"/>
    <property type="project" value="UniProtKB-SubCell"/>
</dbReference>
<dbReference type="PANTHER" id="PTHR21461">
    <property type="entry name" value="GLYCOSYLTRANSFERASE FAMILY 92 PROTEIN"/>
    <property type="match status" value="1"/>
</dbReference>
<feature type="transmembrane region" description="Helical" evidence="8">
    <location>
        <begin position="34"/>
        <end position="51"/>
    </location>
</feature>
<dbReference type="PANTHER" id="PTHR21461:SF16">
    <property type="entry name" value="GLYCOSYLTRANSFERASE FAMILY 92 PROTEIN RCOM_0530710"/>
    <property type="match status" value="1"/>
</dbReference>
<dbReference type="OMA" id="WRENQNE"/>
<dbReference type="InterPro" id="IPR008166">
    <property type="entry name" value="Glyco_transf_92"/>
</dbReference>
<dbReference type="Proteomes" id="UP000195402">
    <property type="component" value="Unassembled WGS sequence"/>
</dbReference>
<evidence type="ECO:0000256" key="3">
    <source>
        <dbReference type="ARBA" id="ARBA00022676"/>
    </source>
</evidence>
<evidence type="ECO:0000256" key="5">
    <source>
        <dbReference type="ARBA" id="ARBA00022692"/>
    </source>
</evidence>
<keyword evidence="10" id="KW-1185">Reference proteome</keyword>
<dbReference type="EMBL" id="MVGT01001055">
    <property type="protein sequence ID" value="OVA14321.1"/>
    <property type="molecule type" value="Genomic_DNA"/>
</dbReference>
<keyword evidence="6 8" id="KW-1133">Transmembrane helix</keyword>
<evidence type="ECO:0000256" key="7">
    <source>
        <dbReference type="ARBA" id="ARBA00023136"/>
    </source>
</evidence>
<reference evidence="9 10" key="1">
    <citation type="journal article" date="2017" name="Mol. Plant">
        <title>The Genome of Medicinal Plant Macleaya cordata Provides New Insights into Benzylisoquinoline Alkaloids Metabolism.</title>
        <authorList>
            <person name="Liu X."/>
            <person name="Liu Y."/>
            <person name="Huang P."/>
            <person name="Ma Y."/>
            <person name="Qing Z."/>
            <person name="Tang Q."/>
            <person name="Cao H."/>
            <person name="Cheng P."/>
            <person name="Zheng Y."/>
            <person name="Yuan Z."/>
            <person name="Zhou Y."/>
            <person name="Liu J."/>
            <person name="Tang Z."/>
            <person name="Zhuo Y."/>
            <person name="Zhang Y."/>
            <person name="Yu L."/>
            <person name="Huang J."/>
            <person name="Yang P."/>
            <person name="Peng Q."/>
            <person name="Zhang J."/>
            <person name="Jiang W."/>
            <person name="Zhang Z."/>
            <person name="Lin K."/>
            <person name="Ro D.K."/>
            <person name="Chen X."/>
            <person name="Xiong X."/>
            <person name="Shang Y."/>
            <person name="Huang S."/>
            <person name="Zeng J."/>
        </authorList>
    </citation>
    <scope>NUCLEOTIDE SEQUENCE [LARGE SCALE GENOMIC DNA]</scope>
    <source>
        <strain evidence="10">cv. BLH2017</strain>
        <tissue evidence="9">Root</tissue>
    </source>
</reference>
<organism evidence="9 10">
    <name type="scientific">Macleaya cordata</name>
    <name type="common">Five-seeded plume-poppy</name>
    <name type="synonym">Bocconia cordata</name>
    <dbReference type="NCBI Taxonomy" id="56857"/>
    <lineage>
        <taxon>Eukaryota</taxon>
        <taxon>Viridiplantae</taxon>
        <taxon>Streptophyta</taxon>
        <taxon>Embryophyta</taxon>
        <taxon>Tracheophyta</taxon>
        <taxon>Spermatophyta</taxon>
        <taxon>Magnoliopsida</taxon>
        <taxon>Ranunculales</taxon>
        <taxon>Papaveraceae</taxon>
        <taxon>Papaveroideae</taxon>
        <taxon>Macleaya</taxon>
    </lineage>
</organism>
<comment type="caution">
    <text evidence="9">The sequence shown here is derived from an EMBL/GenBank/DDBJ whole genome shotgun (WGS) entry which is preliminary data.</text>
</comment>
<dbReference type="AlphaFoldDB" id="A0A200QV22"/>
<evidence type="ECO:0000313" key="9">
    <source>
        <dbReference type="EMBL" id="OVA14321.1"/>
    </source>
</evidence>
<protein>
    <recommendedName>
        <fullName evidence="8">Glycosyltransferase family 92 protein</fullName>
        <ecNumber evidence="8">2.4.1.-</ecNumber>
    </recommendedName>
</protein>
<evidence type="ECO:0000256" key="2">
    <source>
        <dbReference type="ARBA" id="ARBA00007647"/>
    </source>
</evidence>
<keyword evidence="5 8" id="KW-0812">Transmembrane</keyword>
<keyword evidence="4 8" id="KW-0808">Transferase</keyword>
<name>A0A200QV22_MACCD</name>
<evidence type="ECO:0000256" key="8">
    <source>
        <dbReference type="RuleBase" id="RU366017"/>
    </source>
</evidence>
<evidence type="ECO:0000256" key="4">
    <source>
        <dbReference type="ARBA" id="ARBA00022679"/>
    </source>
</evidence>
<proteinExistence type="inferred from homology"/>
<keyword evidence="7 8" id="KW-0472">Membrane</keyword>
<dbReference type="GO" id="GO:0005737">
    <property type="term" value="C:cytoplasm"/>
    <property type="evidence" value="ECO:0007669"/>
    <property type="project" value="TreeGrafter"/>
</dbReference>
<comment type="similarity">
    <text evidence="2 8">Belongs to the glycosyltransferase 92 family.</text>
</comment>
<dbReference type="GO" id="GO:0016757">
    <property type="term" value="F:glycosyltransferase activity"/>
    <property type="evidence" value="ECO:0007669"/>
    <property type="project" value="UniProtKB-UniRule"/>
</dbReference>
<dbReference type="FunCoup" id="A0A200QV22">
    <property type="interactions" value="1017"/>
</dbReference>
<keyword evidence="3 8" id="KW-0328">Glycosyltransferase</keyword>
<evidence type="ECO:0000313" key="10">
    <source>
        <dbReference type="Proteomes" id="UP000195402"/>
    </source>
</evidence>
<gene>
    <name evidence="9" type="ORF">BVC80_9023g15</name>
</gene>
<dbReference type="Pfam" id="PF01697">
    <property type="entry name" value="Glyco_transf_92"/>
    <property type="match status" value="1"/>
</dbReference>
<dbReference type="OrthoDB" id="2526284at2759"/>